<dbReference type="InterPro" id="IPR052897">
    <property type="entry name" value="Sec-Metab_Biosynth_Hydrolase"/>
</dbReference>
<reference evidence="2 3" key="1">
    <citation type="submission" date="2019-07" db="EMBL/GenBank/DDBJ databases">
        <title>New species of Amycolatopsis and Streptomyces.</title>
        <authorList>
            <person name="Duangmal K."/>
            <person name="Teo W.F.A."/>
            <person name="Lipun K."/>
        </authorList>
    </citation>
    <scope>NUCLEOTIDE SEQUENCE [LARGE SCALE GENOMIC DNA]</scope>
    <source>
        <strain evidence="2 3">JCM 30562</strain>
    </source>
</reference>
<keyword evidence="2" id="KW-0378">Hydrolase</keyword>
<evidence type="ECO:0000259" key="1">
    <source>
        <dbReference type="Pfam" id="PF12697"/>
    </source>
</evidence>
<dbReference type="PANTHER" id="PTHR37017">
    <property type="entry name" value="AB HYDROLASE-1 DOMAIN-CONTAINING PROTEIN-RELATED"/>
    <property type="match status" value="1"/>
</dbReference>
<organism evidence="2 3">
    <name type="scientific">Amycolatopsis acidiphila</name>
    <dbReference type="NCBI Taxonomy" id="715473"/>
    <lineage>
        <taxon>Bacteria</taxon>
        <taxon>Bacillati</taxon>
        <taxon>Actinomycetota</taxon>
        <taxon>Actinomycetes</taxon>
        <taxon>Pseudonocardiales</taxon>
        <taxon>Pseudonocardiaceae</taxon>
        <taxon>Amycolatopsis</taxon>
    </lineage>
</organism>
<dbReference type="EMBL" id="VJZA01000003">
    <property type="protein sequence ID" value="TVT25327.1"/>
    <property type="molecule type" value="Genomic_DNA"/>
</dbReference>
<dbReference type="InterPro" id="IPR000073">
    <property type="entry name" value="AB_hydrolase_1"/>
</dbReference>
<dbReference type="Pfam" id="PF12697">
    <property type="entry name" value="Abhydrolase_6"/>
    <property type="match status" value="1"/>
</dbReference>
<dbReference type="OrthoDB" id="9773549at2"/>
<name>A0A558AM28_9PSEU</name>
<dbReference type="Gene3D" id="3.40.50.1820">
    <property type="entry name" value="alpha/beta hydrolase"/>
    <property type="match status" value="1"/>
</dbReference>
<evidence type="ECO:0000313" key="3">
    <source>
        <dbReference type="Proteomes" id="UP000318578"/>
    </source>
</evidence>
<dbReference type="GO" id="GO:0016787">
    <property type="term" value="F:hydrolase activity"/>
    <property type="evidence" value="ECO:0007669"/>
    <property type="project" value="UniProtKB-KW"/>
</dbReference>
<dbReference type="InterPro" id="IPR029058">
    <property type="entry name" value="AB_hydrolase_fold"/>
</dbReference>
<dbReference type="Proteomes" id="UP000318578">
    <property type="component" value="Unassembled WGS sequence"/>
</dbReference>
<feature type="domain" description="AB hydrolase-1" evidence="1">
    <location>
        <begin position="28"/>
        <end position="242"/>
    </location>
</feature>
<comment type="caution">
    <text evidence="2">The sequence shown here is derived from an EMBL/GenBank/DDBJ whole genome shotgun (WGS) entry which is preliminary data.</text>
</comment>
<accession>A0A558AM28</accession>
<evidence type="ECO:0000313" key="2">
    <source>
        <dbReference type="EMBL" id="TVT25327.1"/>
    </source>
</evidence>
<dbReference type="SUPFAM" id="SSF53474">
    <property type="entry name" value="alpha/beta-Hydrolases"/>
    <property type="match status" value="1"/>
</dbReference>
<keyword evidence="3" id="KW-1185">Reference proteome</keyword>
<gene>
    <name evidence="2" type="ORF">FNH06_03390</name>
</gene>
<dbReference type="AlphaFoldDB" id="A0A558AM28"/>
<proteinExistence type="predicted"/>
<dbReference type="PANTHER" id="PTHR37017:SF11">
    <property type="entry name" value="ESTERASE_LIPASE_THIOESTERASE DOMAIN-CONTAINING PROTEIN"/>
    <property type="match status" value="1"/>
</dbReference>
<protein>
    <submittedName>
        <fullName evidence="2">Alpha/beta hydrolase</fullName>
    </submittedName>
</protein>
<sequence>MRPLTSFHHEFQRVASPGRYEEAVPVTVVLVHGAWHSPWHWHAVVPHLAMPAVTVDLPSCGPEHADMHADAAAIRRVLDEHADVTLVAHSYGGIPATEAAAGHPAVRNLLYLAAYNADLGETLAAFAPEDPAEANIRPEQDCELTEDGMLAFRPDRAMLVLFHDCPDPSEAARHLRPMRPMFTQQAPDAVAWKEIPSTYVVCTRDRATAVGVQRRLSARAQQVLEIDTGHSAYLARPERVAEIITEVAS</sequence>